<dbReference type="Proteomes" id="UP000243469">
    <property type="component" value="Unassembled WGS sequence"/>
</dbReference>
<evidence type="ECO:0000256" key="1">
    <source>
        <dbReference type="ARBA" id="ARBA00004370"/>
    </source>
</evidence>
<dbReference type="PROSITE" id="PS50111">
    <property type="entry name" value="CHEMOTAXIS_TRANSDUC_2"/>
    <property type="match status" value="1"/>
</dbReference>
<comment type="caution">
    <text evidence="9">The sequence shown here is derived from an EMBL/GenBank/DDBJ whole genome shotgun (WGS) entry which is preliminary data.</text>
</comment>
<name>A0A2G6JRP6_NEPCE</name>
<organism evidence="9 10">
    <name type="scientific">Neptuniibacter caesariensis</name>
    <dbReference type="NCBI Taxonomy" id="207954"/>
    <lineage>
        <taxon>Bacteria</taxon>
        <taxon>Pseudomonadati</taxon>
        <taxon>Pseudomonadota</taxon>
        <taxon>Gammaproteobacteria</taxon>
        <taxon>Oceanospirillales</taxon>
        <taxon>Oceanospirillaceae</taxon>
        <taxon>Neptuniibacter</taxon>
    </lineage>
</organism>
<dbReference type="GO" id="GO:0007165">
    <property type="term" value="P:signal transduction"/>
    <property type="evidence" value="ECO:0007669"/>
    <property type="project" value="UniProtKB-KW"/>
</dbReference>
<dbReference type="Pfam" id="PF08447">
    <property type="entry name" value="PAS_3"/>
    <property type="match status" value="1"/>
</dbReference>
<evidence type="ECO:0000313" key="9">
    <source>
        <dbReference type="EMBL" id="PIE25302.1"/>
    </source>
</evidence>
<comment type="subcellular location">
    <subcellularLocation>
        <location evidence="1">Membrane</location>
    </subcellularLocation>
</comment>
<dbReference type="InterPro" id="IPR013655">
    <property type="entry name" value="PAS_fold_3"/>
</dbReference>
<accession>A0A2G6JRP6</accession>
<keyword evidence="5" id="KW-0175">Coiled coil</keyword>
<dbReference type="Pfam" id="PF00015">
    <property type="entry name" value="MCPsignal"/>
    <property type="match status" value="1"/>
</dbReference>
<proteinExistence type="inferred from homology"/>
<dbReference type="PROSITE" id="PS50112">
    <property type="entry name" value="PAS"/>
    <property type="match status" value="1"/>
</dbReference>
<dbReference type="CDD" id="cd11386">
    <property type="entry name" value="MCP_signal"/>
    <property type="match status" value="1"/>
</dbReference>
<dbReference type="STRING" id="207954.MED92_01981"/>
<dbReference type="Gene3D" id="1.10.287.950">
    <property type="entry name" value="Methyl-accepting chemotaxis protein"/>
    <property type="match status" value="1"/>
</dbReference>
<dbReference type="PANTHER" id="PTHR32089">
    <property type="entry name" value="METHYL-ACCEPTING CHEMOTAXIS PROTEIN MCPB"/>
    <property type="match status" value="1"/>
</dbReference>
<dbReference type="SMART" id="SM00091">
    <property type="entry name" value="PAS"/>
    <property type="match status" value="1"/>
</dbReference>
<dbReference type="NCBIfam" id="TIGR00229">
    <property type="entry name" value="sensory_box"/>
    <property type="match status" value="1"/>
</dbReference>
<dbReference type="GO" id="GO:0006935">
    <property type="term" value="P:chemotaxis"/>
    <property type="evidence" value="ECO:0007669"/>
    <property type="project" value="UniProtKB-ARBA"/>
</dbReference>
<dbReference type="EMBL" id="PDSH01000008">
    <property type="protein sequence ID" value="PIE25302.1"/>
    <property type="molecule type" value="Genomic_DNA"/>
</dbReference>
<keyword evidence="6" id="KW-0472">Membrane</keyword>
<keyword evidence="6" id="KW-0812">Transmembrane</keyword>
<evidence type="ECO:0000256" key="4">
    <source>
        <dbReference type="PROSITE-ProRule" id="PRU00284"/>
    </source>
</evidence>
<dbReference type="SMART" id="SM00283">
    <property type="entry name" value="MA"/>
    <property type="match status" value="1"/>
</dbReference>
<gene>
    <name evidence="9" type="ORF">CSA60_00890</name>
</gene>
<dbReference type="GO" id="GO:0016020">
    <property type="term" value="C:membrane"/>
    <property type="evidence" value="ECO:0007669"/>
    <property type="project" value="UniProtKB-SubCell"/>
</dbReference>
<evidence type="ECO:0000259" key="8">
    <source>
        <dbReference type="PROSITE" id="PS50112"/>
    </source>
</evidence>
<dbReference type="SUPFAM" id="SSF58104">
    <property type="entry name" value="Methyl-accepting chemotaxis protein (MCP) signaling domain"/>
    <property type="match status" value="1"/>
</dbReference>
<keyword evidence="6" id="KW-1133">Transmembrane helix</keyword>
<dbReference type="InterPro" id="IPR000014">
    <property type="entry name" value="PAS"/>
</dbReference>
<comment type="similarity">
    <text evidence="3">Belongs to the methyl-accepting chemotaxis (MCP) protein family.</text>
</comment>
<evidence type="ECO:0000256" key="6">
    <source>
        <dbReference type="SAM" id="Phobius"/>
    </source>
</evidence>
<feature type="transmembrane region" description="Helical" evidence="6">
    <location>
        <begin position="176"/>
        <end position="198"/>
    </location>
</feature>
<feature type="domain" description="Methyl-accepting transducer" evidence="7">
    <location>
        <begin position="249"/>
        <end position="485"/>
    </location>
</feature>
<dbReference type="AlphaFoldDB" id="A0A2G6JRP6"/>
<dbReference type="Gene3D" id="3.30.450.20">
    <property type="entry name" value="PAS domain"/>
    <property type="match status" value="1"/>
</dbReference>
<feature type="coiled-coil region" evidence="5">
    <location>
        <begin position="271"/>
        <end position="354"/>
    </location>
</feature>
<protein>
    <submittedName>
        <fullName evidence="9">Chemotaxis protein</fullName>
    </submittedName>
</protein>
<feature type="transmembrane region" description="Helical" evidence="6">
    <location>
        <begin position="142"/>
        <end position="164"/>
    </location>
</feature>
<dbReference type="InterPro" id="IPR004089">
    <property type="entry name" value="MCPsignal_dom"/>
</dbReference>
<dbReference type="PANTHER" id="PTHR32089:SF74">
    <property type="entry name" value="METHYL-ACCEPTING CHEMOTAXIS PROTEIN AER"/>
    <property type="match status" value="1"/>
</dbReference>
<sequence length="518" mass="55875">MKNNQPVNNTERKFSNDTPLISTTDLKGQITFVNDAFIEISGFTREELIGKPHNIVRHPDVPPAVFGDFWEKMTANKPWIGIVKNRCKDGSFYWVNAYATPIVEGGKTIGYQSVRTVPTAGQVRRAKQVYTRINNGRPRFSIYDLSAQAGMLWLLLLMALVPLAVGWGTGWQPLPIAIAAGITFIICAALSFRVLAFLKFLRARAKRAINSAVLEEMYADSVSEVGSIYLEAMLAQARMVSANARVTYSAKSLNQQGDNTIAIAKQASAAIEQQGRDIESVSERIRELSSAIREVDQNARTTSEETQIAAGIASQGHSVVSATIAAINSLATDVEEATRQIEHLRQATEEIATKTSVISEIADQTNLLALNAAIEAARAGDQGRGFAVVADEVRELAKRTQMSTKEIDDTISELQTEASQAMAMMETSQSAAKHCVDKAGDAGDALQDILSSVGNIDGMSTQIASAAAQQSVAAEELMNNMHSIHESAQVAQLAAEATEKSSVELAETSKVIVQSVSV</sequence>
<evidence type="ECO:0000256" key="2">
    <source>
        <dbReference type="ARBA" id="ARBA00023224"/>
    </source>
</evidence>
<dbReference type="SUPFAM" id="SSF55785">
    <property type="entry name" value="PYP-like sensor domain (PAS domain)"/>
    <property type="match status" value="1"/>
</dbReference>
<evidence type="ECO:0000313" key="10">
    <source>
        <dbReference type="Proteomes" id="UP000243469"/>
    </source>
</evidence>
<feature type="domain" description="PAS" evidence="8">
    <location>
        <begin position="21"/>
        <end position="60"/>
    </location>
</feature>
<dbReference type="InterPro" id="IPR035965">
    <property type="entry name" value="PAS-like_dom_sf"/>
</dbReference>
<evidence type="ECO:0000256" key="3">
    <source>
        <dbReference type="ARBA" id="ARBA00029447"/>
    </source>
</evidence>
<keyword evidence="2 4" id="KW-0807">Transducer</keyword>
<reference evidence="9 10" key="1">
    <citation type="submission" date="2017-10" db="EMBL/GenBank/DDBJ databases">
        <title>Novel microbial diversity and functional potential in the marine mammal oral microbiome.</title>
        <authorList>
            <person name="Dudek N.K."/>
            <person name="Sun C.L."/>
            <person name="Burstein D."/>
            <person name="Kantor R.S."/>
            <person name="Aliaga Goltsman D.S."/>
            <person name="Bik E.M."/>
            <person name="Thomas B.C."/>
            <person name="Banfield J.F."/>
            <person name="Relman D.A."/>
        </authorList>
    </citation>
    <scope>NUCLEOTIDE SEQUENCE [LARGE SCALE GENOMIC DNA]</scope>
    <source>
        <strain evidence="9">DOLJORAL78_47_21</strain>
    </source>
</reference>
<dbReference type="FunFam" id="1.10.287.950:FF:000001">
    <property type="entry name" value="Methyl-accepting chemotaxis sensory transducer"/>
    <property type="match status" value="1"/>
</dbReference>
<dbReference type="CDD" id="cd00130">
    <property type="entry name" value="PAS"/>
    <property type="match status" value="1"/>
</dbReference>
<evidence type="ECO:0000256" key="5">
    <source>
        <dbReference type="SAM" id="Coils"/>
    </source>
</evidence>
<evidence type="ECO:0000259" key="7">
    <source>
        <dbReference type="PROSITE" id="PS50111"/>
    </source>
</evidence>